<keyword evidence="2" id="KW-1185">Reference proteome</keyword>
<protein>
    <submittedName>
        <fullName evidence="1">Uncharacterized protein</fullName>
    </submittedName>
</protein>
<name>A0ACB9P8X9_BAUVA</name>
<accession>A0ACB9P8X9</accession>
<organism evidence="1 2">
    <name type="scientific">Bauhinia variegata</name>
    <name type="common">Purple orchid tree</name>
    <name type="synonym">Phanera variegata</name>
    <dbReference type="NCBI Taxonomy" id="167791"/>
    <lineage>
        <taxon>Eukaryota</taxon>
        <taxon>Viridiplantae</taxon>
        <taxon>Streptophyta</taxon>
        <taxon>Embryophyta</taxon>
        <taxon>Tracheophyta</taxon>
        <taxon>Spermatophyta</taxon>
        <taxon>Magnoliopsida</taxon>
        <taxon>eudicotyledons</taxon>
        <taxon>Gunneridae</taxon>
        <taxon>Pentapetalae</taxon>
        <taxon>rosids</taxon>
        <taxon>fabids</taxon>
        <taxon>Fabales</taxon>
        <taxon>Fabaceae</taxon>
        <taxon>Cercidoideae</taxon>
        <taxon>Cercideae</taxon>
        <taxon>Bauhiniinae</taxon>
        <taxon>Bauhinia</taxon>
    </lineage>
</organism>
<reference evidence="1 2" key="1">
    <citation type="journal article" date="2022" name="DNA Res.">
        <title>Chromosomal-level genome assembly of the orchid tree Bauhinia variegata (Leguminosae; Cercidoideae) supports the allotetraploid origin hypothesis of Bauhinia.</title>
        <authorList>
            <person name="Zhong Y."/>
            <person name="Chen Y."/>
            <person name="Zheng D."/>
            <person name="Pang J."/>
            <person name="Liu Y."/>
            <person name="Luo S."/>
            <person name="Meng S."/>
            <person name="Qian L."/>
            <person name="Wei D."/>
            <person name="Dai S."/>
            <person name="Zhou R."/>
        </authorList>
    </citation>
    <scope>NUCLEOTIDE SEQUENCE [LARGE SCALE GENOMIC DNA]</scope>
    <source>
        <strain evidence="1">BV-YZ2020</strain>
    </source>
</reference>
<gene>
    <name evidence="1" type="ORF">L6164_012103</name>
</gene>
<sequence length="78" mass="8804">MSRSRIMSMKDRLSQITKGSRLVREFLQEIHSLADELSIVGHSQEDLDLLVYALNGLGSEFKEITTALKARDLSTCHI</sequence>
<proteinExistence type="predicted"/>
<dbReference type="EMBL" id="CM039430">
    <property type="protein sequence ID" value="KAI4344925.1"/>
    <property type="molecule type" value="Genomic_DNA"/>
</dbReference>
<evidence type="ECO:0000313" key="1">
    <source>
        <dbReference type="EMBL" id="KAI4344925.1"/>
    </source>
</evidence>
<evidence type="ECO:0000313" key="2">
    <source>
        <dbReference type="Proteomes" id="UP000828941"/>
    </source>
</evidence>
<comment type="caution">
    <text evidence="1">The sequence shown here is derived from an EMBL/GenBank/DDBJ whole genome shotgun (WGS) entry which is preliminary data.</text>
</comment>
<dbReference type="Proteomes" id="UP000828941">
    <property type="component" value="Chromosome 5"/>
</dbReference>